<feature type="transmembrane region" description="Helical" evidence="2">
    <location>
        <begin position="82"/>
        <end position="105"/>
    </location>
</feature>
<proteinExistence type="predicted"/>
<evidence type="ECO:0000313" key="4">
    <source>
        <dbReference type="EMBL" id="TWT80848.1"/>
    </source>
</evidence>
<keyword evidence="2" id="KW-0472">Membrane</keyword>
<dbReference type="EMBL" id="SJPJ01000001">
    <property type="protein sequence ID" value="TWT80848.1"/>
    <property type="molecule type" value="Genomic_DNA"/>
</dbReference>
<dbReference type="PANTHER" id="PTHR36836:SF1">
    <property type="entry name" value="COLANIC ACID BIOSYNTHESIS PROTEIN WCAK"/>
    <property type="match status" value="1"/>
</dbReference>
<keyword evidence="4" id="KW-0808">Transferase</keyword>
<dbReference type="GO" id="GO:0016740">
    <property type="term" value="F:transferase activity"/>
    <property type="evidence" value="ECO:0007669"/>
    <property type="project" value="UniProtKB-KW"/>
</dbReference>
<feature type="region of interest" description="Disordered" evidence="1">
    <location>
        <begin position="354"/>
        <end position="392"/>
    </location>
</feature>
<comment type="caution">
    <text evidence="4">The sequence shown here is derived from an EMBL/GenBank/DDBJ whole genome shotgun (WGS) entry which is preliminary data.</text>
</comment>
<feature type="domain" description="Polysaccharide pyruvyl transferase" evidence="3">
    <location>
        <begin position="14"/>
        <end position="309"/>
    </location>
</feature>
<gene>
    <name evidence="4" type="ORF">CA13_22940</name>
</gene>
<evidence type="ECO:0000259" key="3">
    <source>
        <dbReference type="Pfam" id="PF04230"/>
    </source>
</evidence>
<dbReference type="OrthoDB" id="624106at2"/>
<sequence>MTRATLIGYHGRGNFGDDIFFDVLLEWLNQHFGATKIFVSAPKESIPSHYGSFSVQCISRRFGGIARLNWLPYGVAILRSRVVCFGGGSIFLAAPFLLGASVLFACRILRPKTPTVALGVTISENSTDNRLKSAKLFFSRFDLIVTRDDSSYQFLKSLSLRTTLVCGADLALCWPKLFTEKPQQISPPDGLRIGIFLNHPRVETSDEATQFIEAVALGLKQFSNRGVRPTITLVATCVFAKDDDRLFIKPLKMMLEQNGFDVRSACHDPNNPQAVLDIILDMHAIISSRMHPGVVALGIGTPVLHISYDQKIDDFYSSNHLDSHRLTTVQDFNADAVDSFLVEAMTDTQRQKSVKSAQQLQQASSSLNRVLADAGADLSRSPKPSKDPGGQA</sequence>
<dbReference type="PANTHER" id="PTHR36836">
    <property type="entry name" value="COLANIC ACID BIOSYNTHESIS PROTEIN WCAK"/>
    <property type="match status" value="1"/>
</dbReference>
<dbReference type="InterPro" id="IPR007345">
    <property type="entry name" value="Polysacch_pyruvyl_Trfase"/>
</dbReference>
<feature type="compositionally biased region" description="Low complexity" evidence="1">
    <location>
        <begin position="354"/>
        <end position="367"/>
    </location>
</feature>
<dbReference type="RefSeq" id="WP_146396113.1">
    <property type="nucleotide sequence ID" value="NZ_SJPJ01000001.1"/>
</dbReference>
<dbReference type="Proteomes" id="UP000315010">
    <property type="component" value="Unassembled WGS sequence"/>
</dbReference>
<evidence type="ECO:0000256" key="2">
    <source>
        <dbReference type="SAM" id="Phobius"/>
    </source>
</evidence>
<keyword evidence="5" id="KW-1185">Reference proteome</keyword>
<reference evidence="4 5" key="1">
    <citation type="submission" date="2019-02" db="EMBL/GenBank/DDBJ databases">
        <title>Deep-cultivation of Planctomycetes and their phenomic and genomic characterization uncovers novel biology.</title>
        <authorList>
            <person name="Wiegand S."/>
            <person name="Jogler M."/>
            <person name="Boedeker C."/>
            <person name="Pinto D."/>
            <person name="Vollmers J."/>
            <person name="Rivas-Marin E."/>
            <person name="Kohn T."/>
            <person name="Peeters S.H."/>
            <person name="Heuer A."/>
            <person name="Rast P."/>
            <person name="Oberbeckmann S."/>
            <person name="Bunk B."/>
            <person name="Jeske O."/>
            <person name="Meyerdierks A."/>
            <person name="Storesund J.E."/>
            <person name="Kallscheuer N."/>
            <person name="Luecker S."/>
            <person name="Lage O.M."/>
            <person name="Pohl T."/>
            <person name="Merkel B.J."/>
            <person name="Hornburger P."/>
            <person name="Mueller R.-W."/>
            <person name="Bruemmer F."/>
            <person name="Labrenz M."/>
            <person name="Spormann A.M."/>
            <person name="Op Den Camp H."/>
            <person name="Overmann J."/>
            <person name="Amann R."/>
            <person name="Jetten M.S.M."/>
            <person name="Mascher T."/>
            <person name="Medema M.H."/>
            <person name="Devos D.P."/>
            <person name="Kaster A.-K."/>
            <person name="Ovreas L."/>
            <person name="Rohde M."/>
            <person name="Galperin M.Y."/>
            <person name="Jogler C."/>
        </authorList>
    </citation>
    <scope>NUCLEOTIDE SEQUENCE [LARGE SCALE GENOMIC DNA]</scope>
    <source>
        <strain evidence="4 5">CA13</strain>
    </source>
</reference>
<evidence type="ECO:0000313" key="5">
    <source>
        <dbReference type="Proteomes" id="UP000315010"/>
    </source>
</evidence>
<evidence type="ECO:0000256" key="1">
    <source>
        <dbReference type="SAM" id="MobiDB-lite"/>
    </source>
</evidence>
<protein>
    <submittedName>
        <fullName evidence="4">Polysaccharide pyruvyl transferase</fullName>
    </submittedName>
</protein>
<dbReference type="Pfam" id="PF04230">
    <property type="entry name" value="PS_pyruv_trans"/>
    <property type="match status" value="1"/>
</dbReference>
<keyword evidence="2" id="KW-1133">Transmembrane helix</keyword>
<accession>A0A5C5Z0E5</accession>
<organism evidence="4 5">
    <name type="scientific">Novipirellula herctigrandis</name>
    <dbReference type="NCBI Taxonomy" id="2527986"/>
    <lineage>
        <taxon>Bacteria</taxon>
        <taxon>Pseudomonadati</taxon>
        <taxon>Planctomycetota</taxon>
        <taxon>Planctomycetia</taxon>
        <taxon>Pirellulales</taxon>
        <taxon>Pirellulaceae</taxon>
        <taxon>Novipirellula</taxon>
    </lineage>
</organism>
<keyword evidence="2" id="KW-0812">Transmembrane</keyword>
<dbReference type="AlphaFoldDB" id="A0A5C5Z0E5"/>
<name>A0A5C5Z0E5_9BACT</name>